<dbReference type="Proteomes" id="UP000499080">
    <property type="component" value="Unassembled WGS sequence"/>
</dbReference>
<accession>A0A4Y2L7W0</accession>
<reference evidence="1 2" key="1">
    <citation type="journal article" date="2019" name="Sci. Rep.">
        <title>Orb-weaving spider Araneus ventricosus genome elucidates the spidroin gene catalogue.</title>
        <authorList>
            <person name="Kono N."/>
            <person name="Nakamura H."/>
            <person name="Ohtoshi R."/>
            <person name="Moran D.A.P."/>
            <person name="Shinohara A."/>
            <person name="Yoshida Y."/>
            <person name="Fujiwara M."/>
            <person name="Mori M."/>
            <person name="Tomita M."/>
            <person name="Arakawa K."/>
        </authorList>
    </citation>
    <scope>NUCLEOTIDE SEQUENCE [LARGE SCALE GENOMIC DNA]</scope>
</reference>
<proteinExistence type="predicted"/>
<organism evidence="1 2">
    <name type="scientific">Araneus ventricosus</name>
    <name type="common">Orbweaver spider</name>
    <name type="synonym">Epeira ventricosa</name>
    <dbReference type="NCBI Taxonomy" id="182803"/>
    <lineage>
        <taxon>Eukaryota</taxon>
        <taxon>Metazoa</taxon>
        <taxon>Ecdysozoa</taxon>
        <taxon>Arthropoda</taxon>
        <taxon>Chelicerata</taxon>
        <taxon>Arachnida</taxon>
        <taxon>Araneae</taxon>
        <taxon>Araneomorphae</taxon>
        <taxon>Entelegynae</taxon>
        <taxon>Araneoidea</taxon>
        <taxon>Araneidae</taxon>
        <taxon>Araneus</taxon>
    </lineage>
</organism>
<name>A0A4Y2L7W0_ARAVE</name>
<gene>
    <name evidence="1" type="ORF">AVEN_142240_1</name>
</gene>
<dbReference type="AlphaFoldDB" id="A0A4Y2L7W0"/>
<dbReference type="EMBL" id="BGPR01117656">
    <property type="protein sequence ID" value="GBN10602.1"/>
    <property type="molecule type" value="Genomic_DNA"/>
</dbReference>
<protein>
    <submittedName>
        <fullName evidence="1">Uncharacterized protein</fullName>
    </submittedName>
</protein>
<evidence type="ECO:0000313" key="1">
    <source>
        <dbReference type="EMBL" id="GBN10602.1"/>
    </source>
</evidence>
<comment type="caution">
    <text evidence="1">The sequence shown here is derived from an EMBL/GenBank/DDBJ whole genome shotgun (WGS) entry which is preliminary data.</text>
</comment>
<sequence>MIGLGWMTLDLVEEVPRQLLDVIFKFINFPVNMHGIISHLPWRIHHDMEDFPTVCVFFMSRVLGYDVLAFRVGANQGGNRGCCAPPPSVQIFVALSHK</sequence>
<keyword evidence="2" id="KW-1185">Reference proteome</keyword>
<evidence type="ECO:0000313" key="2">
    <source>
        <dbReference type="Proteomes" id="UP000499080"/>
    </source>
</evidence>